<name>A0ABY9Q251_9FIRM</name>
<proteinExistence type="predicted"/>
<sequence>MEGKIFMKKLLAILSSFIICLSMVACSSSDESKSQDNAFIKDIKKSFEARSNYLDDVESGKVTSSENEYLKEAVKKEKEIIEKYNDAEFDSPELAKLSKDYINALNTQEESLKYYSSDYTKFDKLWTEGYDQRSTILTTLIDKFGLVISDDAIEELKTNAQVVAEKNDTKEKVDKMLKNIKFKKVKDEYGWKYYEAVVENTTGLDLEYFYLDVKLIDSDDVIIESIPSPVDGTWANGKKVKLTFSTDKKFKKLEWTADYSIKE</sequence>
<organism evidence="2 3">
    <name type="scientific">Terrisporobacter mayombei</name>
    <dbReference type="NCBI Taxonomy" id="1541"/>
    <lineage>
        <taxon>Bacteria</taxon>
        <taxon>Bacillati</taxon>
        <taxon>Bacillota</taxon>
        <taxon>Clostridia</taxon>
        <taxon>Peptostreptococcales</taxon>
        <taxon>Peptostreptococcaceae</taxon>
        <taxon>Terrisporobacter</taxon>
    </lineage>
</organism>
<accession>A0ABY9Q251</accession>
<keyword evidence="1" id="KW-0732">Signal</keyword>
<reference evidence="2 3" key="1">
    <citation type="submission" date="2022-07" db="EMBL/GenBank/DDBJ databases">
        <title>Genome sequence of Terrisporobacter mayombei DSM6539.</title>
        <authorList>
            <person name="Boeer T."/>
            <person name="Bengelsdorf F.R."/>
            <person name="Daniel R."/>
            <person name="Poehlein A."/>
        </authorList>
    </citation>
    <scope>NUCLEOTIDE SEQUENCE [LARGE SCALE GENOMIC DNA]</scope>
    <source>
        <strain evidence="2 3">DSM 6539</strain>
    </source>
</reference>
<feature type="signal peptide" evidence="1">
    <location>
        <begin position="1"/>
        <end position="27"/>
    </location>
</feature>
<dbReference type="PROSITE" id="PS51257">
    <property type="entry name" value="PROKAR_LIPOPROTEIN"/>
    <property type="match status" value="1"/>
</dbReference>
<protein>
    <recommendedName>
        <fullName evidence="4">Lipoprotein</fullName>
    </recommendedName>
</protein>
<evidence type="ECO:0008006" key="4">
    <source>
        <dbReference type="Google" id="ProtNLM"/>
    </source>
</evidence>
<keyword evidence="3" id="KW-1185">Reference proteome</keyword>
<dbReference type="Proteomes" id="UP001235030">
    <property type="component" value="Chromosome"/>
</dbReference>
<evidence type="ECO:0000256" key="1">
    <source>
        <dbReference type="SAM" id="SignalP"/>
    </source>
</evidence>
<evidence type="ECO:0000313" key="2">
    <source>
        <dbReference type="EMBL" id="WMT81484.1"/>
    </source>
</evidence>
<gene>
    <name evidence="2" type="ORF">TEMA_18260</name>
</gene>
<feature type="chain" id="PRO_5045387719" description="Lipoprotein" evidence="1">
    <location>
        <begin position="28"/>
        <end position="263"/>
    </location>
</feature>
<evidence type="ECO:0000313" key="3">
    <source>
        <dbReference type="Proteomes" id="UP001235030"/>
    </source>
</evidence>
<dbReference type="EMBL" id="CP101637">
    <property type="protein sequence ID" value="WMT81484.1"/>
    <property type="molecule type" value="Genomic_DNA"/>
</dbReference>